<dbReference type="Proteomes" id="UP000828390">
    <property type="component" value="Unassembled WGS sequence"/>
</dbReference>
<accession>A0A9D4HVL1</accession>
<name>A0A9D4HVL1_DREPO</name>
<proteinExistence type="predicted"/>
<dbReference type="AlphaFoldDB" id="A0A9D4HVL1"/>
<organism evidence="1 2">
    <name type="scientific">Dreissena polymorpha</name>
    <name type="common">Zebra mussel</name>
    <name type="synonym">Mytilus polymorpha</name>
    <dbReference type="NCBI Taxonomy" id="45954"/>
    <lineage>
        <taxon>Eukaryota</taxon>
        <taxon>Metazoa</taxon>
        <taxon>Spiralia</taxon>
        <taxon>Lophotrochozoa</taxon>
        <taxon>Mollusca</taxon>
        <taxon>Bivalvia</taxon>
        <taxon>Autobranchia</taxon>
        <taxon>Heteroconchia</taxon>
        <taxon>Euheterodonta</taxon>
        <taxon>Imparidentia</taxon>
        <taxon>Neoheterodontei</taxon>
        <taxon>Myida</taxon>
        <taxon>Dreissenoidea</taxon>
        <taxon>Dreissenidae</taxon>
        <taxon>Dreissena</taxon>
    </lineage>
</organism>
<keyword evidence="2" id="KW-1185">Reference proteome</keyword>
<protein>
    <submittedName>
        <fullName evidence="1">Uncharacterized protein</fullName>
    </submittedName>
</protein>
<gene>
    <name evidence="1" type="ORF">DPMN_056965</name>
</gene>
<reference evidence="1" key="2">
    <citation type="submission" date="2020-11" db="EMBL/GenBank/DDBJ databases">
        <authorList>
            <person name="McCartney M.A."/>
            <person name="Auch B."/>
            <person name="Kono T."/>
            <person name="Mallez S."/>
            <person name="Becker A."/>
            <person name="Gohl D.M."/>
            <person name="Silverstein K.A.T."/>
            <person name="Koren S."/>
            <person name="Bechman K.B."/>
            <person name="Herman A."/>
            <person name="Abrahante J.E."/>
            <person name="Garbe J."/>
        </authorList>
    </citation>
    <scope>NUCLEOTIDE SEQUENCE</scope>
    <source>
        <strain evidence="1">Duluth1</strain>
        <tissue evidence="1">Whole animal</tissue>
    </source>
</reference>
<comment type="caution">
    <text evidence="1">The sequence shown here is derived from an EMBL/GenBank/DDBJ whole genome shotgun (WGS) entry which is preliminary data.</text>
</comment>
<sequence>MDIAEWSSIGLFDLIDDSFFENELFETAVHNSGENENVSSTENTETSAVSTLLEAGVQLPNESLICIKI</sequence>
<evidence type="ECO:0000313" key="2">
    <source>
        <dbReference type="Proteomes" id="UP000828390"/>
    </source>
</evidence>
<evidence type="ECO:0000313" key="1">
    <source>
        <dbReference type="EMBL" id="KAH3730963.1"/>
    </source>
</evidence>
<reference evidence="1" key="1">
    <citation type="journal article" date="2019" name="bioRxiv">
        <title>The Genome of the Zebra Mussel, Dreissena polymorpha: A Resource for Invasive Species Research.</title>
        <authorList>
            <person name="McCartney M.A."/>
            <person name="Auch B."/>
            <person name="Kono T."/>
            <person name="Mallez S."/>
            <person name="Zhang Y."/>
            <person name="Obille A."/>
            <person name="Becker A."/>
            <person name="Abrahante J.E."/>
            <person name="Garbe J."/>
            <person name="Badalamenti J.P."/>
            <person name="Herman A."/>
            <person name="Mangelson H."/>
            <person name="Liachko I."/>
            <person name="Sullivan S."/>
            <person name="Sone E.D."/>
            <person name="Koren S."/>
            <person name="Silverstein K.A.T."/>
            <person name="Beckman K.B."/>
            <person name="Gohl D.M."/>
        </authorList>
    </citation>
    <scope>NUCLEOTIDE SEQUENCE</scope>
    <source>
        <strain evidence="1">Duluth1</strain>
        <tissue evidence="1">Whole animal</tissue>
    </source>
</reference>
<dbReference type="EMBL" id="JAIWYP010000012">
    <property type="protein sequence ID" value="KAH3730963.1"/>
    <property type="molecule type" value="Genomic_DNA"/>
</dbReference>